<dbReference type="EC" id="6.1.1.15" evidence="7"/>
<comment type="subunit">
    <text evidence="7">Homodimer.</text>
</comment>
<dbReference type="PROSITE" id="PS50862">
    <property type="entry name" value="AA_TRNA_LIGASE_II"/>
    <property type="match status" value="1"/>
</dbReference>
<dbReference type="Pfam" id="PF03129">
    <property type="entry name" value="HGTP_anticodon"/>
    <property type="match status" value="1"/>
</dbReference>
<accession>A0ABZ0UP91</accession>
<comment type="similarity">
    <text evidence="7">Belongs to the class-II aminoacyl-tRNA synthetase family. ProS type 3 subfamily.</text>
</comment>
<dbReference type="CDD" id="cd00778">
    <property type="entry name" value="ProRS_core_arch_euk"/>
    <property type="match status" value="1"/>
</dbReference>
<evidence type="ECO:0000256" key="5">
    <source>
        <dbReference type="ARBA" id="ARBA00022917"/>
    </source>
</evidence>
<dbReference type="GO" id="GO:0016874">
    <property type="term" value="F:ligase activity"/>
    <property type="evidence" value="ECO:0007669"/>
    <property type="project" value="UniProtKB-KW"/>
</dbReference>
<evidence type="ECO:0000256" key="1">
    <source>
        <dbReference type="ARBA" id="ARBA00022490"/>
    </source>
</evidence>
<keyword evidence="3 7" id="KW-0547">Nucleotide-binding</keyword>
<evidence type="ECO:0000256" key="3">
    <source>
        <dbReference type="ARBA" id="ARBA00022741"/>
    </source>
</evidence>
<dbReference type="Pfam" id="PF09180">
    <property type="entry name" value="ProRS-C_1"/>
    <property type="match status" value="1"/>
</dbReference>
<dbReference type="InterPro" id="IPR017449">
    <property type="entry name" value="Pro-tRNA_synth_II"/>
</dbReference>
<dbReference type="SUPFAM" id="SSF64586">
    <property type="entry name" value="C-terminal domain of ProRS"/>
    <property type="match status" value="1"/>
</dbReference>
<dbReference type="SMART" id="SM00946">
    <property type="entry name" value="ProRS-C_1"/>
    <property type="match status" value="1"/>
</dbReference>
<dbReference type="InterPro" id="IPR004154">
    <property type="entry name" value="Anticodon-bd"/>
</dbReference>
<dbReference type="SUPFAM" id="SSF52954">
    <property type="entry name" value="Class II aaRS ABD-related"/>
    <property type="match status" value="1"/>
</dbReference>
<keyword evidence="10" id="KW-1185">Reference proteome</keyword>
<name>A0ABZ0UP91_9RICK</name>
<evidence type="ECO:0000256" key="4">
    <source>
        <dbReference type="ARBA" id="ARBA00022840"/>
    </source>
</evidence>
<reference evidence="9" key="1">
    <citation type="submission" date="2022-10" db="EMBL/GenBank/DDBJ databases">
        <title>Host association and intracellularity evolved multiple times independently in the Rickettsiales.</title>
        <authorList>
            <person name="Castelli M."/>
            <person name="Nardi T."/>
            <person name="Gammuto L."/>
            <person name="Bellinzona G."/>
            <person name="Sabaneyeva E."/>
            <person name="Potekhin A."/>
            <person name="Serra V."/>
            <person name="Petroni G."/>
            <person name="Sassera D."/>
        </authorList>
    </citation>
    <scope>NUCLEOTIDE SEQUENCE [LARGE SCALE GENOMIC DNA]</scope>
    <source>
        <strain evidence="9">US_Bl 11III1</strain>
    </source>
</reference>
<dbReference type="NCBIfam" id="TIGR00408">
    <property type="entry name" value="proS_fam_I"/>
    <property type="match status" value="1"/>
</dbReference>
<dbReference type="InterPro" id="IPR036621">
    <property type="entry name" value="Anticodon-bd_dom_sf"/>
</dbReference>
<dbReference type="Proteomes" id="UP001325140">
    <property type="component" value="Chromosome"/>
</dbReference>
<dbReference type="EMBL" id="CP110343">
    <property type="protein sequence ID" value="WPX97943.1"/>
    <property type="molecule type" value="Genomic_DNA"/>
</dbReference>
<keyword evidence="6 7" id="KW-0030">Aminoacyl-tRNA synthetase</keyword>
<sequence>MSLSSKNAISPTRAEDYSQWYQEVVKMADLAENSPVRGCMIIKPWGYAIWENIQKELDKRIKETGHQNFYFPMFIPLSYMAREAEHIDGFAKECAIVTHHRLEVDSQNKLVPSGELEEPLVVRPTSEVVIGEAFARWINSYRDLPILGNQWANIVRWEMRPRIFLRTSEFLWQEGHTAHATAVEAMEETSKMLDVYKVFVEEFLAMSVIVGEKTEGEKFPGAENTYCIEAMMQDKKALQAGTSHFLGQTFSKAFKIKFLSSSGREEFAWTTSWGVSTRLIGGLIMSHSDDDGLVLPPKIAPLHIVIIPIVHNEEHRSNIMQYCESVMLELKETKFCNESIKILIDTSVKSTGNKIWSWIKKGVPIRLEIGEKELINQSLCVGKRDNSPSHKIIFNKAEFLEKVINILSEMQNSMLCKTREFTDQNTIFVNSKSEFLEMLDNEKNDVGFIKAFWKEDKDTEKMLKEKYHITPRCMPLEEKVKKGRCIFSGVEDGMLTLFGRAY</sequence>
<evidence type="ECO:0000313" key="9">
    <source>
        <dbReference type="EMBL" id="WPX97943.1"/>
    </source>
</evidence>
<comment type="catalytic activity">
    <reaction evidence="7">
        <text>tRNA(Pro) + L-proline + ATP = L-prolyl-tRNA(Pro) + AMP + diphosphate</text>
        <dbReference type="Rhea" id="RHEA:14305"/>
        <dbReference type="Rhea" id="RHEA-COMP:9700"/>
        <dbReference type="Rhea" id="RHEA-COMP:9702"/>
        <dbReference type="ChEBI" id="CHEBI:30616"/>
        <dbReference type="ChEBI" id="CHEBI:33019"/>
        <dbReference type="ChEBI" id="CHEBI:60039"/>
        <dbReference type="ChEBI" id="CHEBI:78442"/>
        <dbReference type="ChEBI" id="CHEBI:78532"/>
        <dbReference type="ChEBI" id="CHEBI:456215"/>
        <dbReference type="EC" id="6.1.1.15"/>
    </reaction>
</comment>
<dbReference type="Gene3D" id="3.30.930.10">
    <property type="entry name" value="Bira Bifunctional Protein, Domain 2"/>
    <property type="match status" value="1"/>
</dbReference>
<dbReference type="PANTHER" id="PTHR43382:SF2">
    <property type="entry name" value="BIFUNCTIONAL GLUTAMATE_PROLINE--TRNA LIGASE"/>
    <property type="match status" value="1"/>
</dbReference>
<protein>
    <recommendedName>
        <fullName evidence="7">Proline--tRNA ligase</fullName>
        <ecNumber evidence="7">6.1.1.15</ecNumber>
    </recommendedName>
    <alternativeName>
        <fullName evidence="7">Prolyl-tRNA synthetase</fullName>
        <shortName evidence="7">ProRS</shortName>
    </alternativeName>
</protein>
<proteinExistence type="inferred from homology"/>
<comment type="function">
    <text evidence="7">Catalyzes the attachment of proline to tRNA(Pro) in a two-step reaction: proline is first activated by ATP to form Pro-AMP and then transferred to the acceptor end of tRNA(Pro).</text>
</comment>
<dbReference type="InterPro" id="IPR016061">
    <property type="entry name" value="Pro-tRNA_ligase_II_C"/>
</dbReference>
<dbReference type="Pfam" id="PF00587">
    <property type="entry name" value="tRNA-synt_2b"/>
    <property type="match status" value="1"/>
</dbReference>
<dbReference type="Gene3D" id="3.30.110.30">
    <property type="entry name" value="C-terminal domain of ProRS"/>
    <property type="match status" value="1"/>
</dbReference>
<dbReference type="RefSeq" id="WP_323721922.1">
    <property type="nucleotide sequence ID" value="NZ_CP110343.1"/>
</dbReference>
<gene>
    <name evidence="7" type="primary">proS</name>
    <name evidence="9" type="ORF">Fokcrypt_00467</name>
</gene>
<evidence type="ECO:0000256" key="6">
    <source>
        <dbReference type="ARBA" id="ARBA00023146"/>
    </source>
</evidence>
<keyword evidence="4 7" id="KW-0067">ATP-binding</keyword>
<keyword evidence="2 7" id="KW-0436">Ligase</keyword>
<dbReference type="InterPro" id="IPR006195">
    <property type="entry name" value="aa-tRNA-synth_II"/>
</dbReference>
<evidence type="ECO:0000256" key="7">
    <source>
        <dbReference type="HAMAP-Rule" id="MF_01571"/>
    </source>
</evidence>
<feature type="domain" description="Aminoacyl-transfer RNA synthetases class-II family profile" evidence="8">
    <location>
        <begin position="46"/>
        <end position="296"/>
    </location>
</feature>
<keyword evidence="5 7" id="KW-0648">Protein biosynthesis</keyword>
<dbReference type="InterPro" id="IPR004499">
    <property type="entry name" value="Pro-tRNA-ligase_IIa_arc-type"/>
</dbReference>
<evidence type="ECO:0000259" key="8">
    <source>
        <dbReference type="PROSITE" id="PS50862"/>
    </source>
</evidence>
<dbReference type="PANTHER" id="PTHR43382">
    <property type="entry name" value="PROLYL-TRNA SYNTHETASE"/>
    <property type="match status" value="1"/>
</dbReference>
<dbReference type="InterPro" id="IPR033721">
    <property type="entry name" value="ProRS_core_arch_euk"/>
</dbReference>
<keyword evidence="1 7" id="KW-0963">Cytoplasm</keyword>
<evidence type="ECO:0000256" key="2">
    <source>
        <dbReference type="ARBA" id="ARBA00022598"/>
    </source>
</evidence>
<dbReference type="Gene3D" id="3.40.50.800">
    <property type="entry name" value="Anticodon-binding domain"/>
    <property type="match status" value="1"/>
</dbReference>
<comment type="domain">
    <text evidence="7">Consists of three domains: the N-terminal catalytic domain, the anticodon-binding domain and the C-terminal extension.</text>
</comment>
<organism evidence="9 10">
    <name type="scientific">Candidatus Fokinia crypta</name>
    <dbReference type="NCBI Taxonomy" id="1920990"/>
    <lineage>
        <taxon>Bacteria</taxon>
        <taxon>Pseudomonadati</taxon>
        <taxon>Pseudomonadota</taxon>
        <taxon>Alphaproteobacteria</taxon>
        <taxon>Rickettsiales</taxon>
        <taxon>Candidatus Midichloriaceae</taxon>
        <taxon>Candidatus Fokinia</taxon>
    </lineage>
</organism>
<evidence type="ECO:0000313" key="10">
    <source>
        <dbReference type="Proteomes" id="UP001325140"/>
    </source>
</evidence>
<dbReference type="SUPFAM" id="SSF55681">
    <property type="entry name" value="Class II aaRS and biotin synthetases"/>
    <property type="match status" value="1"/>
</dbReference>
<dbReference type="InterPro" id="IPR045864">
    <property type="entry name" value="aa-tRNA-synth_II/BPL/LPL"/>
</dbReference>
<dbReference type="HAMAP" id="MF_01571">
    <property type="entry name" value="Pro_tRNA_synth_type3"/>
    <property type="match status" value="1"/>
</dbReference>
<comment type="subcellular location">
    <subcellularLocation>
        <location evidence="7">Cytoplasm</location>
    </subcellularLocation>
</comment>
<dbReference type="InterPro" id="IPR002314">
    <property type="entry name" value="aa-tRNA-synt_IIb"/>
</dbReference>